<name>A0A151R911_CAJCA</name>
<evidence type="ECO:0000259" key="1">
    <source>
        <dbReference type="Pfam" id="PF03108"/>
    </source>
</evidence>
<evidence type="ECO:0000313" key="3">
    <source>
        <dbReference type="Proteomes" id="UP000075243"/>
    </source>
</evidence>
<reference evidence="2" key="1">
    <citation type="journal article" date="2012" name="Nat. Biotechnol.">
        <title>Draft genome sequence of pigeonpea (Cajanus cajan), an orphan legume crop of resource-poor farmers.</title>
        <authorList>
            <person name="Varshney R.K."/>
            <person name="Chen W."/>
            <person name="Li Y."/>
            <person name="Bharti A.K."/>
            <person name="Saxena R.K."/>
            <person name="Schlueter J.A."/>
            <person name="Donoghue M.T."/>
            <person name="Azam S."/>
            <person name="Fan G."/>
            <person name="Whaley A.M."/>
            <person name="Farmer A.D."/>
            <person name="Sheridan J."/>
            <person name="Iwata A."/>
            <person name="Tuteja R."/>
            <person name="Penmetsa R.V."/>
            <person name="Wu W."/>
            <person name="Upadhyaya H.D."/>
            <person name="Yang S.P."/>
            <person name="Shah T."/>
            <person name="Saxena K.B."/>
            <person name="Michael T."/>
            <person name="McCombie W.R."/>
            <person name="Yang B."/>
            <person name="Zhang G."/>
            <person name="Yang H."/>
            <person name="Wang J."/>
            <person name="Spillane C."/>
            <person name="Cook D.R."/>
            <person name="May G.D."/>
            <person name="Xu X."/>
            <person name="Jackson S.A."/>
        </authorList>
    </citation>
    <scope>NUCLEOTIDE SEQUENCE [LARGE SCALE GENOMIC DNA]</scope>
</reference>
<feature type="domain" description="Transposase MuDR plant" evidence="1">
    <location>
        <begin position="36"/>
        <end position="96"/>
    </location>
</feature>
<dbReference type="Pfam" id="PF03108">
    <property type="entry name" value="DBD_Tnp_Mut"/>
    <property type="match status" value="1"/>
</dbReference>
<keyword evidence="3" id="KW-1185">Reference proteome</keyword>
<dbReference type="AlphaFoldDB" id="A0A151R911"/>
<proteinExistence type="predicted"/>
<feature type="non-terminal residue" evidence="2">
    <location>
        <position position="1"/>
    </location>
</feature>
<evidence type="ECO:0000313" key="2">
    <source>
        <dbReference type="EMBL" id="KYP38993.1"/>
    </source>
</evidence>
<dbReference type="InterPro" id="IPR004332">
    <property type="entry name" value="Transposase_MuDR"/>
</dbReference>
<gene>
    <name evidence="2" type="ORF">KK1_039739</name>
</gene>
<dbReference type="EMBL" id="KQ483948">
    <property type="protein sequence ID" value="KYP38993.1"/>
    <property type="molecule type" value="Genomic_DNA"/>
</dbReference>
<protein>
    <recommendedName>
        <fullName evidence="1">Transposase MuDR plant domain-containing protein</fullName>
    </recommendedName>
</protein>
<dbReference type="Proteomes" id="UP000075243">
    <property type="component" value="Unassembled WGS sequence"/>
</dbReference>
<accession>A0A151R911</accession>
<dbReference type="Gramene" id="C.cajan_34076.t">
    <property type="protein sequence ID" value="C.cajan_34076.t"/>
    <property type="gene ID" value="C.cajan_34076"/>
</dbReference>
<sequence length="216" mass="25119">PFWSNTPHYSYVDWSHPDQEMWYGGLDVPNSWRVGDELYVGLRFHTKADVQMTVKHYSMNAHQTFVVVQSGLKVLSVRCPNSNEGCPWKLRASMSTKYNNKWVIKKHTCINAILSQDHNKLDSEFICVCILGYTTCKHKFTRRLEQFCEITPEIRRWIDGISLEKWSLAHDDLGRRYGHMTTNLSEAVNKFLKGAHNLPITGLVKCSYARLVEYFV</sequence>
<organism evidence="2 3">
    <name type="scientific">Cajanus cajan</name>
    <name type="common">Pigeon pea</name>
    <name type="synonym">Cajanus indicus</name>
    <dbReference type="NCBI Taxonomy" id="3821"/>
    <lineage>
        <taxon>Eukaryota</taxon>
        <taxon>Viridiplantae</taxon>
        <taxon>Streptophyta</taxon>
        <taxon>Embryophyta</taxon>
        <taxon>Tracheophyta</taxon>
        <taxon>Spermatophyta</taxon>
        <taxon>Magnoliopsida</taxon>
        <taxon>eudicotyledons</taxon>
        <taxon>Gunneridae</taxon>
        <taxon>Pentapetalae</taxon>
        <taxon>rosids</taxon>
        <taxon>fabids</taxon>
        <taxon>Fabales</taxon>
        <taxon>Fabaceae</taxon>
        <taxon>Papilionoideae</taxon>
        <taxon>50 kb inversion clade</taxon>
        <taxon>NPAAA clade</taxon>
        <taxon>indigoferoid/millettioid clade</taxon>
        <taxon>Phaseoleae</taxon>
        <taxon>Cajanus</taxon>
    </lineage>
</organism>